<dbReference type="EMBL" id="AYSV01000079">
    <property type="protein sequence ID" value="ETD71713.1"/>
    <property type="molecule type" value="Genomic_DNA"/>
</dbReference>
<dbReference type="PANTHER" id="PTHR34703">
    <property type="entry name" value="ANTIPORTER SUBUNIT MNHG2-RELATED"/>
    <property type="match status" value="1"/>
</dbReference>
<evidence type="ECO:0000313" key="2">
    <source>
        <dbReference type="EMBL" id="ETD71713.1"/>
    </source>
</evidence>
<comment type="caution">
    <text evidence="2">The sequence shown here is derived from an EMBL/GenBank/DDBJ whole genome shotgun (WGS) entry which is preliminary data.</text>
</comment>
<sequence>MMTMIPFLPSLFIAILLVLGGIVTLIGTLGLLRFPDFTGRIHATTMGNTLGTIFVLLASAIMTYYVGDRVMFHEIVIVIFLFITSPISAMLLMRSYTLREERIGNNNN</sequence>
<name>V8G6V8_9BURK</name>
<keyword evidence="1" id="KW-0472">Membrane</keyword>
<dbReference type="InterPro" id="IPR005133">
    <property type="entry name" value="PhaG_MnhG_YufB"/>
</dbReference>
<organism evidence="2 3">
    <name type="scientific">Pelistega indica</name>
    <dbReference type="NCBI Taxonomy" id="1414851"/>
    <lineage>
        <taxon>Bacteria</taxon>
        <taxon>Pseudomonadati</taxon>
        <taxon>Pseudomonadota</taxon>
        <taxon>Betaproteobacteria</taxon>
        <taxon>Burkholderiales</taxon>
        <taxon>Alcaligenaceae</taxon>
        <taxon>Pelistega</taxon>
    </lineage>
</organism>
<protein>
    <submittedName>
        <fullName evidence="2">Sodium:proton antiporter</fullName>
    </submittedName>
</protein>
<evidence type="ECO:0000256" key="1">
    <source>
        <dbReference type="SAM" id="Phobius"/>
    </source>
</evidence>
<dbReference type="Proteomes" id="UP000018766">
    <property type="component" value="Unassembled WGS sequence"/>
</dbReference>
<dbReference type="Pfam" id="PF03334">
    <property type="entry name" value="PhaG_MnhG_YufB"/>
    <property type="match status" value="1"/>
</dbReference>
<keyword evidence="3" id="KW-1185">Reference proteome</keyword>
<keyword evidence="1" id="KW-1133">Transmembrane helix</keyword>
<dbReference type="GO" id="GO:0015385">
    <property type="term" value="F:sodium:proton antiporter activity"/>
    <property type="evidence" value="ECO:0007669"/>
    <property type="project" value="TreeGrafter"/>
</dbReference>
<keyword evidence="1" id="KW-0812">Transmembrane</keyword>
<dbReference type="RefSeq" id="WP_023950911.1">
    <property type="nucleotide sequence ID" value="NZ_AYSV01000079.1"/>
</dbReference>
<proteinExistence type="predicted"/>
<dbReference type="NCBIfam" id="TIGR01300">
    <property type="entry name" value="CPA3_mnhG_phaG"/>
    <property type="match status" value="1"/>
</dbReference>
<feature type="transmembrane region" description="Helical" evidence="1">
    <location>
        <begin position="72"/>
        <end position="93"/>
    </location>
</feature>
<feature type="transmembrane region" description="Helical" evidence="1">
    <location>
        <begin position="12"/>
        <end position="34"/>
    </location>
</feature>
<gene>
    <name evidence="2" type="ORF">V757_06410</name>
</gene>
<dbReference type="AlphaFoldDB" id="V8G6V8"/>
<dbReference type="OrthoDB" id="9813804at2"/>
<dbReference type="PANTHER" id="PTHR34703:SF1">
    <property type="entry name" value="ANTIPORTER SUBUNIT MNHG2-RELATED"/>
    <property type="match status" value="1"/>
</dbReference>
<accession>V8G6V8</accession>
<reference evidence="2 3" key="1">
    <citation type="submission" date="2013-11" db="EMBL/GenBank/DDBJ databases">
        <title>Genomic analysis of Pelistega sp. HM-7.</title>
        <authorList>
            <person name="Kumbhare S.V."/>
            <person name="Shetty S.A."/>
            <person name="Sharma O."/>
            <person name="Dhotre D.P."/>
        </authorList>
    </citation>
    <scope>NUCLEOTIDE SEQUENCE [LARGE SCALE GENOMIC DNA]</scope>
    <source>
        <strain evidence="2 3">HM-7</strain>
    </source>
</reference>
<feature type="transmembrane region" description="Helical" evidence="1">
    <location>
        <begin position="46"/>
        <end position="66"/>
    </location>
</feature>
<evidence type="ECO:0000313" key="3">
    <source>
        <dbReference type="Proteomes" id="UP000018766"/>
    </source>
</evidence>